<keyword evidence="15" id="KW-1185">Reference proteome</keyword>
<keyword evidence="4 12" id="KW-0894">Sodium channel</keyword>
<dbReference type="PRINTS" id="PR01078">
    <property type="entry name" value="AMINACHANNEL"/>
</dbReference>
<evidence type="ECO:0000313" key="14">
    <source>
        <dbReference type="EMBL" id="KAK7583871.1"/>
    </source>
</evidence>
<dbReference type="AlphaFoldDB" id="A0AAN9TEK5"/>
<evidence type="ECO:0000256" key="13">
    <source>
        <dbReference type="SAM" id="Phobius"/>
    </source>
</evidence>
<evidence type="ECO:0000256" key="4">
    <source>
        <dbReference type="ARBA" id="ARBA00022461"/>
    </source>
</evidence>
<keyword evidence="3 12" id="KW-0813">Transport</keyword>
<evidence type="ECO:0000256" key="8">
    <source>
        <dbReference type="ARBA" id="ARBA00023065"/>
    </source>
</evidence>
<proteinExistence type="inferred from homology"/>
<accession>A0AAN9TEK5</accession>
<evidence type="ECO:0000256" key="12">
    <source>
        <dbReference type="RuleBase" id="RU000679"/>
    </source>
</evidence>
<keyword evidence="5 12" id="KW-0812">Transmembrane</keyword>
<dbReference type="Gene3D" id="1.10.287.820">
    <property type="entry name" value="Acid-sensing ion channel domain"/>
    <property type="match status" value="1"/>
</dbReference>
<feature type="transmembrane region" description="Helical" evidence="13">
    <location>
        <begin position="410"/>
        <end position="434"/>
    </location>
</feature>
<evidence type="ECO:0000256" key="7">
    <source>
        <dbReference type="ARBA" id="ARBA00023053"/>
    </source>
</evidence>
<evidence type="ECO:0000256" key="9">
    <source>
        <dbReference type="ARBA" id="ARBA00023136"/>
    </source>
</evidence>
<reference evidence="14 15" key="1">
    <citation type="submission" date="2024-03" db="EMBL/GenBank/DDBJ databases">
        <title>Adaptation during the transition from Ophiocordyceps entomopathogen to insect associate is accompanied by gene loss and intensified selection.</title>
        <authorList>
            <person name="Ward C.M."/>
            <person name="Onetto C.A."/>
            <person name="Borneman A.R."/>
        </authorList>
    </citation>
    <scope>NUCLEOTIDE SEQUENCE [LARGE SCALE GENOMIC DNA]</scope>
    <source>
        <strain evidence="14">AWRI1</strain>
        <tissue evidence="14">Single Adult Female</tissue>
    </source>
</reference>
<sequence length="447" mass="50877">MRHHKSRGNITNTDKRWKFLCRQFCKTTSLHGFNFFIDNDNPVVERIFWLVALIFVYACCGYLMKNGVQNWLSSQAVMSMENSPTTVASVPFPAITICNTNQIKSTVFNISEYLELKQRPNVAINHTLRLQYITSNMSEWSKAEKADWTPEVGYSKPISPKNIPRRTAGAGNFYSFSALMSLNYENYDVNCNSGTQGYTVLIHSPADFPSSTDTQLAIGENSSEAITIQPKILRTSKQIKNWNPEDRGCYLDQERNLYYFKLYTETNCNLECESNYSLLQCGCVAYYHPRDLITPICGSVMMDCIEDALVRLAELNTKTINRRCNCLPSCTTLQYESNVRKVSYIARPSLKSTSQDENITDTPPDLDSNDALNGSRLKFDCIFTVYYRDRNTLGIVRVGLITFSDFLGNIGGILGLFLGFSWISLLEIIHFLILRPLLKSRRGNNNQ</sequence>
<dbReference type="PANTHER" id="PTHR11690">
    <property type="entry name" value="AMILORIDE-SENSITIVE SODIUM CHANNEL-RELATED"/>
    <property type="match status" value="1"/>
</dbReference>
<dbReference type="GO" id="GO:0005886">
    <property type="term" value="C:plasma membrane"/>
    <property type="evidence" value="ECO:0007669"/>
    <property type="project" value="TreeGrafter"/>
</dbReference>
<keyword evidence="9 13" id="KW-0472">Membrane</keyword>
<evidence type="ECO:0000313" key="15">
    <source>
        <dbReference type="Proteomes" id="UP001367676"/>
    </source>
</evidence>
<evidence type="ECO:0000256" key="1">
    <source>
        <dbReference type="ARBA" id="ARBA00004141"/>
    </source>
</evidence>
<comment type="similarity">
    <text evidence="2 12">Belongs to the amiloride-sensitive sodium channel (TC 1.A.6) family.</text>
</comment>
<dbReference type="PANTHER" id="PTHR11690:SF288">
    <property type="entry name" value="AMILORIDE-SENSITIVE NA+ CHANNEL-RELATED"/>
    <property type="match status" value="1"/>
</dbReference>
<evidence type="ECO:0000256" key="10">
    <source>
        <dbReference type="ARBA" id="ARBA00023201"/>
    </source>
</evidence>
<dbReference type="Pfam" id="PF00858">
    <property type="entry name" value="ASC"/>
    <property type="match status" value="2"/>
</dbReference>
<comment type="subcellular location">
    <subcellularLocation>
        <location evidence="1">Membrane</location>
        <topology evidence="1">Multi-pass membrane protein</topology>
    </subcellularLocation>
</comment>
<evidence type="ECO:0000256" key="3">
    <source>
        <dbReference type="ARBA" id="ARBA00022448"/>
    </source>
</evidence>
<evidence type="ECO:0000256" key="11">
    <source>
        <dbReference type="ARBA" id="ARBA00023303"/>
    </source>
</evidence>
<keyword evidence="6 13" id="KW-1133">Transmembrane helix</keyword>
<organism evidence="14 15">
    <name type="scientific">Parthenolecanium corni</name>
    <dbReference type="NCBI Taxonomy" id="536013"/>
    <lineage>
        <taxon>Eukaryota</taxon>
        <taxon>Metazoa</taxon>
        <taxon>Ecdysozoa</taxon>
        <taxon>Arthropoda</taxon>
        <taxon>Hexapoda</taxon>
        <taxon>Insecta</taxon>
        <taxon>Pterygota</taxon>
        <taxon>Neoptera</taxon>
        <taxon>Paraneoptera</taxon>
        <taxon>Hemiptera</taxon>
        <taxon>Sternorrhyncha</taxon>
        <taxon>Coccoidea</taxon>
        <taxon>Coccidae</taxon>
        <taxon>Parthenolecanium</taxon>
    </lineage>
</organism>
<comment type="caution">
    <text evidence="14">The sequence shown here is derived from an EMBL/GenBank/DDBJ whole genome shotgun (WGS) entry which is preliminary data.</text>
</comment>
<dbReference type="Gene3D" id="1.10.287.770">
    <property type="entry name" value="YojJ-like"/>
    <property type="match status" value="1"/>
</dbReference>
<keyword evidence="8 12" id="KW-0406">Ion transport</keyword>
<evidence type="ECO:0000256" key="5">
    <source>
        <dbReference type="ARBA" id="ARBA00022692"/>
    </source>
</evidence>
<dbReference type="EMBL" id="JBBCAQ010000032">
    <property type="protein sequence ID" value="KAK7583871.1"/>
    <property type="molecule type" value="Genomic_DNA"/>
</dbReference>
<protein>
    <submittedName>
        <fullName evidence="14">Uncharacterized protein</fullName>
    </submittedName>
</protein>
<evidence type="ECO:0000256" key="2">
    <source>
        <dbReference type="ARBA" id="ARBA00007193"/>
    </source>
</evidence>
<evidence type="ECO:0000256" key="6">
    <source>
        <dbReference type="ARBA" id="ARBA00022989"/>
    </source>
</evidence>
<dbReference type="Proteomes" id="UP001367676">
    <property type="component" value="Unassembled WGS sequence"/>
</dbReference>
<gene>
    <name evidence="14" type="ORF">V9T40_004834</name>
</gene>
<dbReference type="GO" id="GO:0015280">
    <property type="term" value="F:ligand-gated sodium channel activity"/>
    <property type="evidence" value="ECO:0007669"/>
    <property type="project" value="TreeGrafter"/>
</dbReference>
<keyword evidence="10 12" id="KW-0739">Sodium transport</keyword>
<keyword evidence="11 12" id="KW-0407">Ion channel</keyword>
<dbReference type="InterPro" id="IPR001873">
    <property type="entry name" value="ENaC"/>
</dbReference>
<name>A0AAN9TEK5_9HEMI</name>
<feature type="transmembrane region" description="Helical" evidence="13">
    <location>
        <begin position="47"/>
        <end position="64"/>
    </location>
</feature>
<keyword evidence="7" id="KW-0915">Sodium</keyword>